<evidence type="ECO:0000313" key="2">
    <source>
        <dbReference type="EMBL" id="GMI08228.1"/>
    </source>
</evidence>
<keyword evidence="3" id="KW-1185">Reference proteome</keyword>
<accession>A0A9W7FAR7</accession>
<name>A0A9W7FAR7_9STRA</name>
<evidence type="ECO:0000256" key="1">
    <source>
        <dbReference type="SAM" id="MobiDB-lite"/>
    </source>
</evidence>
<dbReference type="Proteomes" id="UP001165122">
    <property type="component" value="Unassembled WGS sequence"/>
</dbReference>
<feature type="region of interest" description="Disordered" evidence="1">
    <location>
        <begin position="101"/>
        <end position="123"/>
    </location>
</feature>
<reference evidence="3" key="1">
    <citation type="journal article" date="2023" name="Commun. Biol.">
        <title>Genome analysis of Parmales, the sister group of diatoms, reveals the evolutionary specialization of diatoms from phago-mixotrophs to photoautotrophs.</title>
        <authorList>
            <person name="Ban H."/>
            <person name="Sato S."/>
            <person name="Yoshikawa S."/>
            <person name="Yamada K."/>
            <person name="Nakamura Y."/>
            <person name="Ichinomiya M."/>
            <person name="Sato N."/>
            <person name="Blanc-Mathieu R."/>
            <person name="Endo H."/>
            <person name="Kuwata A."/>
            <person name="Ogata H."/>
        </authorList>
    </citation>
    <scope>NUCLEOTIDE SEQUENCE [LARGE SCALE GENOMIC DNA]</scope>
    <source>
        <strain evidence="3">NIES 3700</strain>
    </source>
</reference>
<dbReference type="EMBL" id="BRXW01000121">
    <property type="protein sequence ID" value="GMI08228.1"/>
    <property type="molecule type" value="Genomic_DNA"/>
</dbReference>
<comment type="caution">
    <text evidence="2">The sequence shown here is derived from an EMBL/GenBank/DDBJ whole genome shotgun (WGS) entry which is preliminary data.</text>
</comment>
<feature type="compositionally biased region" description="Pro residues" evidence="1">
    <location>
        <begin position="103"/>
        <end position="112"/>
    </location>
</feature>
<sequence>MAVVWARKAVSHFDVGSDKASPPMTLVPNMYAAGDYVDRSRHASWSTEKAVVTGRQAVNALAIDLGLDSAGVRADVIPAPEDTPQLTILRLVARAARNLPLAPKLPIPPPWSLPRWATKQRRS</sequence>
<protein>
    <submittedName>
        <fullName evidence="2">Uncharacterized protein</fullName>
    </submittedName>
</protein>
<dbReference type="OrthoDB" id="188146at2759"/>
<organism evidence="2 3">
    <name type="scientific">Triparma laevis f. longispina</name>
    <dbReference type="NCBI Taxonomy" id="1714387"/>
    <lineage>
        <taxon>Eukaryota</taxon>
        <taxon>Sar</taxon>
        <taxon>Stramenopiles</taxon>
        <taxon>Ochrophyta</taxon>
        <taxon>Bolidophyceae</taxon>
        <taxon>Parmales</taxon>
        <taxon>Triparmaceae</taxon>
        <taxon>Triparma</taxon>
    </lineage>
</organism>
<proteinExistence type="predicted"/>
<gene>
    <name evidence="2" type="ORF">TrLO_g386</name>
</gene>
<evidence type="ECO:0000313" key="3">
    <source>
        <dbReference type="Proteomes" id="UP001165122"/>
    </source>
</evidence>
<dbReference type="AlphaFoldDB" id="A0A9W7FAR7"/>